<feature type="transmembrane region" description="Helical" evidence="6">
    <location>
        <begin position="41"/>
        <end position="65"/>
    </location>
</feature>
<evidence type="ECO:0000256" key="6">
    <source>
        <dbReference type="RuleBase" id="RU280813"/>
    </source>
</evidence>
<feature type="transmembrane region" description="Helical" evidence="6">
    <location>
        <begin position="184"/>
        <end position="206"/>
    </location>
</feature>
<reference evidence="7" key="1">
    <citation type="submission" date="2023-07" db="EMBL/GenBank/DDBJ databases">
        <authorList>
            <consortium name="CYATHOMIX"/>
        </authorList>
    </citation>
    <scope>NUCLEOTIDE SEQUENCE</scope>
    <source>
        <strain evidence="7">N/A</strain>
    </source>
</reference>
<feature type="transmembrane region" description="Helical" evidence="6">
    <location>
        <begin position="212"/>
        <end position="233"/>
    </location>
</feature>
<evidence type="ECO:0000256" key="5">
    <source>
        <dbReference type="ARBA" id="ARBA00023136"/>
    </source>
</evidence>
<evidence type="ECO:0000256" key="1">
    <source>
        <dbReference type="ARBA" id="ARBA00004141"/>
    </source>
</evidence>
<dbReference type="EMBL" id="CATQJL010000316">
    <property type="protein sequence ID" value="CAJ0608110.1"/>
    <property type="molecule type" value="Genomic_DNA"/>
</dbReference>
<dbReference type="PANTHER" id="PTHR31552:SF8">
    <property type="entry name" value="SERPENTINE RECEPTOR CLASS GAMMA"/>
    <property type="match status" value="1"/>
</dbReference>
<dbReference type="Pfam" id="PF02118">
    <property type="entry name" value="Srg"/>
    <property type="match status" value="1"/>
</dbReference>
<dbReference type="GO" id="GO:0007606">
    <property type="term" value="P:sensory perception of chemical stimulus"/>
    <property type="evidence" value="ECO:0007669"/>
    <property type="project" value="UniProtKB-UniRule"/>
</dbReference>
<dbReference type="InterPro" id="IPR000609">
    <property type="entry name" value="7TM_GPCR_serpentine_rcpt_Srg"/>
</dbReference>
<comment type="caution">
    <text evidence="7">The sequence shown here is derived from an EMBL/GenBank/DDBJ whole genome shotgun (WGS) entry which is preliminary data.</text>
</comment>
<comment type="caution">
    <text evidence="6">Lacks conserved residue(s) required for the propagation of feature annotation.</text>
</comment>
<feature type="transmembrane region" description="Helical" evidence="6">
    <location>
        <begin position="7"/>
        <end position="29"/>
    </location>
</feature>
<accession>A0AA36HC51</accession>
<evidence type="ECO:0000256" key="3">
    <source>
        <dbReference type="ARBA" id="ARBA00022692"/>
    </source>
</evidence>
<sequence length="276" mass="31489">MEGRRILMIRLSYCVPSLTLYVFVLVALIKERRSVAFSAKYFYSLLIAQAIFNISTFMNFFYINLAGSISIKSWLSVLYINVPTFIITVASTITFHAVFVQTYMTFFVSLHRMTLITHPTAHWKYLLSASILITLLTPLISTYKLIIGECYFAVNTATESLVLTLDRNVVQVVMKELKAERNMLILAILDFFVESVVFGLYAVMFYNLTSFALLSILIPHSLDILIFSNAYLLMILNKRIRHRVFGFMNCSGTLQNNVAAQSSTACNFRGVHITHY</sequence>
<keyword evidence="4 6" id="KW-1133">Transmembrane helix</keyword>
<evidence type="ECO:0000313" key="7">
    <source>
        <dbReference type="EMBL" id="CAJ0608110.1"/>
    </source>
</evidence>
<dbReference type="GO" id="GO:0004888">
    <property type="term" value="F:transmembrane signaling receptor activity"/>
    <property type="evidence" value="ECO:0007669"/>
    <property type="project" value="InterPro"/>
</dbReference>
<dbReference type="GO" id="GO:0016020">
    <property type="term" value="C:membrane"/>
    <property type="evidence" value="ECO:0007669"/>
    <property type="project" value="UniProtKB-SubCell"/>
</dbReference>
<dbReference type="AlphaFoldDB" id="A0AA36HC51"/>
<comment type="similarity">
    <text evidence="2 6">Belongs to the nematode receptor-like protein srg family.</text>
</comment>
<gene>
    <name evidence="7" type="ORF">CYNAS_LOCUS20093</name>
</gene>
<name>A0AA36HC51_CYLNA</name>
<comment type="subcellular location">
    <subcellularLocation>
        <location evidence="1">Membrane</location>
        <topology evidence="1">Multi-pass membrane protein</topology>
    </subcellularLocation>
</comment>
<feature type="transmembrane region" description="Helical" evidence="6">
    <location>
        <begin position="77"/>
        <end position="103"/>
    </location>
</feature>
<dbReference type="Proteomes" id="UP001176961">
    <property type="component" value="Unassembled WGS sequence"/>
</dbReference>
<protein>
    <recommendedName>
        <fullName evidence="6">Serpentine receptor class gamma</fullName>
    </recommendedName>
</protein>
<evidence type="ECO:0000256" key="2">
    <source>
        <dbReference type="ARBA" id="ARBA00005692"/>
    </source>
</evidence>
<dbReference type="PANTHER" id="PTHR31552">
    <property type="entry name" value="SERPENTINE RECEPTOR CLASS GAMMA"/>
    <property type="match status" value="1"/>
</dbReference>
<proteinExistence type="inferred from homology"/>
<keyword evidence="3 6" id="KW-0812">Transmembrane</keyword>
<feature type="transmembrane region" description="Helical" evidence="6">
    <location>
        <begin position="123"/>
        <end position="143"/>
    </location>
</feature>
<evidence type="ECO:0000313" key="8">
    <source>
        <dbReference type="Proteomes" id="UP001176961"/>
    </source>
</evidence>
<evidence type="ECO:0000256" key="4">
    <source>
        <dbReference type="ARBA" id="ARBA00022989"/>
    </source>
</evidence>
<keyword evidence="5 6" id="KW-0472">Membrane</keyword>
<organism evidence="7 8">
    <name type="scientific">Cylicocyclus nassatus</name>
    <name type="common">Nematode worm</name>
    <dbReference type="NCBI Taxonomy" id="53992"/>
    <lineage>
        <taxon>Eukaryota</taxon>
        <taxon>Metazoa</taxon>
        <taxon>Ecdysozoa</taxon>
        <taxon>Nematoda</taxon>
        <taxon>Chromadorea</taxon>
        <taxon>Rhabditida</taxon>
        <taxon>Rhabditina</taxon>
        <taxon>Rhabditomorpha</taxon>
        <taxon>Strongyloidea</taxon>
        <taxon>Strongylidae</taxon>
        <taxon>Cylicocyclus</taxon>
    </lineage>
</organism>
<keyword evidence="8" id="KW-1185">Reference proteome</keyword>